<sequence>MAPKLYGYAMSPPVRAVLMCAKALDITLEMVQVNLLTGEHRKDDFLKKNPQHTVPVLEDEDGFIVYDSHVINEYLVIKYGENKSLYPLDDLKQRTIINQRLYFEATLLFPRGFVISKALIFANIKPTKEKLDELKEAYQMLESIFSTTASTYVAGNTLSIADFSLTAALTTADVFASLDEYPQIKEYLERVKNFHGMKQI</sequence>
<proteinExistence type="evidence at transcript level"/>
<dbReference type="GO" id="GO:0004364">
    <property type="term" value="F:glutathione transferase activity"/>
    <property type="evidence" value="ECO:0007669"/>
    <property type="project" value="TreeGrafter"/>
</dbReference>
<feature type="domain" description="GST N-terminal" evidence="2">
    <location>
        <begin position="1"/>
        <end position="83"/>
    </location>
</feature>
<accession>A0A2R4FXI7</accession>
<dbReference type="SUPFAM" id="SSF47616">
    <property type="entry name" value="GST C-terminal domain-like"/>
    <property type="match status" value="1"/>
</dbReference>
<dbReference type="EMBL" id="MF034836">
    <property type="protein sequence ID" value="AVT42202.1"/>
    <property type="molecule type" value="mRNA"/>
</dbReference>
<dbReference type="Gene3D" id="1.20.1050.10">
    <property type="match status" value="1"/>
</dbReference>
<dbReference type="SFLD" id="SFLDS00019">
    <property type="entry name" value="Glutathione_Transferase_(cytos"/>
    <property type="match status" value="1"/>
</dbReference>
<evidence type="ECO:0000313" key="4">
    <source>
        <dbReference type="EMBL" id="AVT42202.1"/>
    </source>
</evidence>
<dbReference type="InterPro" id="IPR004045">
    <property type="entry name" value="Glutathione_S-Trfase_N"/>
</dbReference>
<dbReference type="SFLD" id="SFLDG01153">
    <property type="entry name" value="Main.4:_Theta-like"/>
    <property type="match status" value="1"/>
</dbReference>
<comment type="subunit">
    <text evidence="1">Homodimer.</text>
</comment>
<dbReference type="PROSITE" id="PS50404">
    <property type="entry name" value="GST_NTER"/>
    <property type="match status" value="1"/>
</dbReference>
<dbReference type="AlphaFoldDB" id="A0A2R4FXI7"/>
<dbReference type="InterPro" id="IPR036249">
    <property type="entry name" value="Thioredoxin-like_sf"/>
</dbReference>
<name>A0A2R4FXI7_9CUCU</name>
<dbReference type="Gene3D" id="3.40.30.10">
    <property type="entry name" value="Glutaredoxin"/>
    <property type="match status" value="1"/>
</dbReference>
<dbReference type="FunFam" id="3.40.30.10:FF:000034">
    <property type="entry name" value="glutathione S-transferase 1"/>
    <property type="match status" value="1"/>
</dbReference>
<dbReference type="CDD" id="cd03177">
    <property type="entry name" value="GST_C_Delta_Epsilon"/>
    <property type="match status" value="1"/>
</dbReference>
<dbReference type="Pfam" id="PF13417">
    <property type="entry name" value="GST_N_3"/>
    <property type="match status" value="1"/>
</dbReference>
<dbReference type="PROSITE" id="PS50405">
    <property type="entry name" value="GST_CTER"/>
    <property type="match status" value="1"/>
</dbReference>
<dbReference type="SFLD" id="SFLDG00358">
    <property type="entry name" value="Main_(cytGST)"/>
    <property type="match status" value="1"/>
</dbReference>
<dbReference type="CDD" id="cd03045">
    <property type="entry name" value="GST_N_Delta_Epsilon"/>
    <property type="match status" value="1"/>
</dbReference>
<feature type="domain" description="GST C-terminal" evidence="3">
    <location>
        <begin position="90"/>
        <end position="200"/>
    </location>
</feature>
<dbReference type="InterPro" id="IPR036282">
    <property type="entry name" value="Glutathione-S-Trfase_C_sf"/>
</dbReference>
<dbReference type="SUPFAM" id="SSF52833">
    <property type="entry name" value="Thioredoxin-like"/>
    <property type="match status" value="1"/>
</dbReference>
<dbReference type="PANTHER" id="PTHR43969">
    <property type="entry name" value="GLUTATHIONE S TRANSFERASE D10, ISOFORM A-RELATED"/>
    <property type="match status" value="1"/>
</dbReference>
<keyword evidence="4" id="KW-0808">Transferase</keyword>
<dbReference type="InterPro" id="IPR040079">
    <property type="entry name" value="Glutathione_S-Trfase"/>
</dbReference>
<dbReference type="FunFam" id="1.20.1050.10:FF:000007">
    <property type="entry name" value="Glutathione S-transferase 1-1"/>
    <property type="match status" value="1"/>
</dbReference>
<evidence type="ECO:0000256" key="1">
    <source>
        <dbReference type="ARBA" id="ARBA00011738"/>
    </source>
</evidence>
<dbReference type="GO" id="GO:0006749">
    <property type="term" value="P:glutathione metabolic process"/>
    <property type="evidence" value="ECO:0007669"/>
    <property type="project" value="TreeGrafter"/>
</dbReference>
<evidence type="ECO:0000259" key="2">
    <source>
        <dbReference type="PROSITE" id="PS50404"/>
    </source>
</evidence>
<protein>
    <submittedName>
        <fullName evidence="4">Glutathione S-transferase e4</fullName>
    </submittedName>
</protein>
<dbReference type="InterPro" id="IPR004046">
    <property type="entry name" value="GST_C"/>
</dbReference>
<reference evidence="4" key="1">
    <citation type="submission" date="2017-05" db="EMBL/GenBank/DDBJ databases">
        <authorList>
            <person name="Song R."/>
            <person name="Chenine A.L."/>
            <person name="Ruprecht R.M."/>
        </authorList>
    </citation>
    <scope>NUCLEOTIDE SEQUENCE</scope>
</reference>
<dbReference type="PANTHER" id="PTHR43969:SF9">
    <property type="entry name" value="GLUTATHIONE S TRANSFERASE D10, ISOFORM A-RELATED"/>
    <property type="match status" value="1"/>
</dbReference>
<dbReference type="InterPro" id="IPR010987">
    <property type="entry name" value="Glutathione-S-Trfase_C-like"/>
</dbReference>
<organism evidence="4">
    <name type="scientific">Lissorhoptrus oryzophilus</name>
    <name type="common">rice water weevil</name>
    <dbReference type="NCBI Taxonomy" id="308863"/>
    <lineage>
        <taxon>Eukaryota</taxon>
        <taxon>Metazoa</taxon>
        <taxon>Ecdysozoa</taxon>
        <taxon>Arthropoda</taxon>
        <taxon>Hexapoda</taxon>
        <taxon>Insecta</taxon>
        <taxon>Pterygota</taxon>
        <taxon>Neoptera</taxon>
        <taxon>Endopterygota</taxon>
        <taxon>Coleoptera</taxon>
        <taxon>Polyphaga</taxon>
        <taxon>Cucujiformia</taxon>
        <taxon>Erirhinidae</taxon>
        <taxon>Erirhininae</taxon>
        <taxon>Lissorhoptrus</taxon>
    </lineage>
</organism>
<evidence type="ECO:0000259" key="3">
    <source>
        <dbReference type="PROSITE" id="PS50405"/>
    </source>
</evidence>
<dbReference type="Pfam" id="PF14497">
    <property type="entry name" value="GST_C_3"/>
    <property type="match status" value="1"/>
</dbReference>